<dbReference type="OrthoDB" id="107078at2759"/>
<comment type="caution">
    <text evidence="1">The sequence shown here is derived from an EMBL/GenBank/DDBJ whole genome shotgun (WGS) entry which is preliminary data.</text>
</comment>
<keyword evidence="2" id="KW-1185">Reference proteome</keyword>
<dbReference type="AlphaFoldDB" id="A0A225VPQ4"/>
<organism evidence="1 2">
    <name type="scientific">Phytophthora megakarya</name>
    <dbReference type="NCBI Taxonomy" id="4795"/>
    <lineage>
        <taxon>Eukaryota</taxon>
        <taxon>Sar</taxon>
        <taxon>Stramenopiles</taxon>
        <taxon>Oomycota</taxon>
        <taxon>Peronosporomycetes</taxon>
        <taxon>Peronosporales</taxon>
        <taxon>Peronosporaceae</taxon>
        <taxon>Phytophthora</taxon>
    </lineage>
</organism>
<protein>
    <submittedName>
        <fullName evidence="1">Uncharacterized protein</fullName>
    </submittedName>
</protein>
<dbReference type="EMBL" id="NBNE01003551">
    <property type="protein sequence ID" value="OWZ07413.1"/>
    <property type="molecule type" value="Genomic_DNA"/>
</dbReference>
<dbReference type="Proteomes" id="UP000198211">
    <property type="component" value="Unassembled WGS sequence"/>
</dbReference>
<accession>A0A225VPQ4</accession>
<proteinExistence type="predicted"/>
<gene>
    <name evidence="1" type="ORF">PHMEG_00020201</name>
</gene>
<sequence>MGTYVIYVPAGSTSVAPPLDIGVMAPVMMSLNARYTELHSKTPPRCTTSQRRYDIFPRSMSAIRSTTTNAIKNLFIKTRLLTPFGPPVQPTAVEVSATEIIV</sequence>
<name>A0A225VPQ4_9STRA</name>
<reference evidence="2" key="1">
    <citation type="submission" date="2017-03" db="EMBL/GenBank/DDBJ databases">
        <title>Phytopthora megakarya and P. palmivora, two closely related causual agents of cacao black pod achieved similar genome size and gene model numbers by different mechanisms.</title>
        <authorList>
            <person name="Ali S."/>
            <person name="Shao J."/>
            <person name="Larry D.J."/>
            <person name="Kronmiller B."/>
            <person name="Shen D."/>
            <person name="Strem M.D."/>
            <person name="Melnick R.L."/>
            <person name="Guiltinan M.J."/>
            <person name="Tyler B.M."/>
            <person name="Meinhardt L.W."/>
            <person name="Bailey B.A."/>
        </authorList>
    </citation>
    <scope>NUCLEOTIDE SEQUENCE [LARGE SCALE GENOMIC DNA]</scope>
    <source>
        <strain evidence="2">zdho120</strain>
    </source>
</reference>
<evidence type="ECO:0000313" key="2">
    <source>
        <dbReference type="Proteomes" id="UP000198211"/>
    </source>
</evidence>
<evidence type="ECO:0000313" key="1">
    <source>
        <dbReference type="EMBL" id="OWZ07413.1"/>
    </source>
</evidence>